<sequence length="495" mass="56007">MEPARIIELDSHGVPLEDGPQAFVNPTIPLKENGHQDTLRGLVGKEHSEKQQQSASVSTSSEVEDLHPFKHSFFDKRLRPFQKAYLIPVCTSVFLTLVMIWLFCSIYWGSLYHMEEHTPNFNCIVLNRDQDTIGNVIVQALLDSNHGPLPHNTWVEVSQQDYPASSQLVEAIEPKQQYWAAIEIHPNATQNFMRARREGDASWDPLSVMTMYYASARNSVGLPTLILSPTQSVMEKATNQLGLNLTSQYLSEMGTNSAAMQALSRAPQTLVQPFGMRMDDIRPWTTNVGLAPTFVGMIYLVILSFQVVLAAFSGRLAVQRYLHYRGLMTLRLLTTFVSAIPISLMISLLDIPFDLPFDGNFSYGGGFMVYWLVTYCGVCIFSLALESAITFLTPKFIGAFMIFFIISNVSVSNFPVEAASSFYLYGYAMPFYNLRQVYLAIMFRVGERSSIMKYVGILWAWMAGILLTYPIFVWLDYRKRRRIHLTSEAAHRPTA</sequence>
<dbReference type="GO" id="GO:0016020">
    <property type="term" value="C:membrane"/>
    <property type="evidence" value="ECO:0007669"/>
    <property type="project" value="TreeGrafter"/>
</dbReference>
<dbReference type="PANTHER" id="PTHR34814">
    <property type="entry name" value="NITROSOGUANIDINE RESISTANCE PROTEIN SNG1"/>
    <property type="match status" value="1"/>
</dbReference>
<keyword evidence="1" id="KW-1133">Transmembrane helix</keyword>
<accession>A0A1M8A3U2</accession>
<dbReference type="OrthoDB" id="2140105at2759"/>
<evidence type="ECO:0000256" key="1">
    <source>
        <dbReference type="SAM" id="Phobius"/>
    </source>
</evidence>
<keyword evidence="1" id="KW-0812">Transmembrane</keyword>
<dbReference type="PANTHER" id="PTHR34814:SF1">
    <property type="entry name" value="NITROSOGUANIDINE RESISTANCE PROTEIN SNG1"/>
    <property type="match status" value="1"/>
</dbReference>
<evidence type="ECO:0000259" key="2">
    <source>
        <dbReference type="Pfam" id="PF12051"/>
    </source>
</evidence>
<dbReference type="InterPro" id="IPR022703">
    <property type="entry name" value="DUF3533"/>
</dbReference>
<feature type="transmembrane region" description="Helical" evidence="1">
    <location>
        <begin position="294"/>
        <end position="318"/>
    </location>
</feature>
<dbReference type="STRING" id="1230383.A0A1M8A3U2"/>
<feature type="transmembrane region" description="Helical" evidence="1">
    <location>
        <begin position="85"/>
        <end position="108"/>
    </location>
</feature>
<keyword evidence="4" id="KW-1185">Reference proteome</keyword>
<feature type="transmembrane region" description="Helical" evidence="1">
    <location>
        <begin position="330"/>
        <end position="349"/>
    </location>
</feature>
<dbReference type="InterPro" id="IPR053001">
    <property type="entry name" value="MNNG_permease-like"/>
</dbReference>
<dbReference type="AlphaFoldDB" id="A0A1M8A3U2"/>
<protein>
    <submittedName>
        <fullName evidence="3">Similar to S.cerevisiae protein SNG1 (Protein involved in resistance to nitrosoguanidine and 6-azauracil)</fullName>
    </submittedName>
</protein>
<proteinExistence type="predicted"/>
<dbReference type="Pfam" id="PF12051">
    <property type="entry name" value="DUF3533"/>
    <property type="match status" value="1"/>
</dbReference>
<evidence type="ECO:0000313" key="4">
    <source>
        <dbReference type="Proteomes" id="UP000186303"/>
    </source>
</evidence>
<reference evidence="4" key="1">
    <citation type="journal article" date="2017" name="Nucleic Acids Res.">
        <title>Proteogenomics produces comprehensive and highly accurate protein-coding gene annotation in a complete genome assembly of Malassezia sympodialis.</title>
        <authorList>
            <person name="Zhu Y."/>
            <person name="Engstroem P.G."/>
            <person name="Tellgren-Roth C."/>
            <person name="Baudo C.D."/>
            <person name="Kennell J.C."/>
            <person name="Sun S."/>
            <person name="Billmyre R.B."/>
            <person name="Schroeder M.S."/>
            <person name="Andersson A."/>
            <person name="Holm T."/>
            <person name="Sigurgeirsson B."/>
            <person name="Wu G."/>
            <person name="Sankaranarayanan S.R."/>
            <person name="Siddharthan R."/>
            <person name="Sanyal K."/>
            <person name="Lundeberg J."/>
            <person name="Nystedt B."/>
            <person name="Boekhout T."/>
            <person name="Dawson T.L. Jr."/>
            <person name="Heitman J."/>
            <person name="Scheynius A."/>
            <person name="Lehtioe J."/>
        </authorList>
    </citation>
    <scope>NUCLEOTIDE SEQUENCE [LARGE SCALE GENOMIC DNA]</scope>
    <source>
        <strain evidence="4">ATCC 42132</strain>
    </source>
</reference>
<evidence type="ECO:0000313" key="3">
    <source>
        <dbReference type="EMBL" id="SHO76987.1"/>
    </source>
</evidence>
<keyword evidence="1" id="KW-0472">Membrane</keyword>
<organism evidence="3 4">
    <name type="scientific">Malassezia sympodialis (strain ATCC 42132)</name>
    <name type="common">Atopic eczema-associated yeast</name>
    <dbReference type="NCBI Taxonomy" id="1230383"/>
    <lineage>
        <taxon>Eukaryota</taxon>
        <taxon>Fungi</taxon>
        <taxon>Dikarya</taxon>
        <taxon>Basidiomycota</taxon>
        <taxon>Ustilaginomycotina</taxon>
        <taxon>Malasseziomycetes</taxon>
        <taxon>Malasseziales</taxon>
        <taxon>Malasseziaceae</taxon>
        <taxon>Malassezia</taxon>
    </lineage>
</organism>
<feature type="transmembrane region" description="Helical" evidence="1">
    <location>
        <begin position="396"/>
        <end position="416"/>
    </location>
</feature>
<dbReference type="OMA" id="RDYNAVN"/>
<dbReference type="EMBL" id="LT671822">
    <property type="protein sequence ID" value="SHO76987.1"/>
    <property type="molecule type" value="Genomic_DNA"/>
</dbReference>
<dbReference type="Proteomes" id="UP000186303">
    <property type="component" value="Chromosome 2"/>
</dbReference>
<feature type="transmembrane region" description="Helical" evidence="1">
    <location>
        <begin position="361"/>
        <end position="384"/>
    </location>
</feature>
<name>A0A1M8A3U2_MALS4</name>
<dbReference type="VEuPathDB" id="FungiDB:MSYG_1327"/>
<gene>
    <name evidence="3" type="ORF">MSYG_1327</name>
</gene>
<feature type="transmembrane region" description="Helical" evidence="1">
    <location>
        <begin position="422"/>
        <end position="443"/>
    </location>
</feature>
<feature type="domain" description="DUF3533" evidence="2">
    <location>
        <begin position="93"/>
        <end position="463"/>
    </location>
</feature>
<feature type="transmembrane region" description="Helical" evidence="1">
    <location>
        <begin position="455"/>
        <end position="475"/>
    </location>
</feature>